<proteinExistence type="predicted"/>
<comment type="caution">
    <text evidence="1">The sequence shown here is derived from an EMBL/GenBank/DDBJ whole genome shotgun (WGS) entry which is preliminary data.</text>
</comment>
<protein>
    <recommendedName>
        <fullName evidence="3">Glycosyl hydrolase</fullName>
    </recommendedName>
</protein>
<evidence type="ECO:0008006" key="3">
    <source>
        <dbReference type="Google" id="ProtNLM"/>
    </source>
</evidence>
<dbReference type="EMBL" id="JBHTIS010001895">
    <property type="protein sequence ID" value="MFD1048964.1"/>
    <property type="molecule type" value="Genomic_DNA"/>
</dbReference>
<keyword evidence="2" id="KW-1185">Reference proteome</keyword>
<feature type="non-terminal residue" evidence="1">
    <location>
        <position position="1"/>
    </location>
</feature>
<gene>
    <name evidence="1" type="ORF">ACFQ1S_27205</name>
</gene>
<accession>A0ABW3MH50</accession>
<evidence type="ECO:0000313" key="2">
    <source>
        <dbReference type="Proteomes" id="UP001597045"/>
    </source>
</evidence>
<dbReference type="Proteomes" id="UP001597045">
    <property type="component" value="Unassembled WGS sequence"/>
</dbReference>
<reference evidence="2" key="1">
    <citation type="journal article" date="2019" name="Int. J. Syst. Evol. Microbiol.">
        <title>The Global Catalogue of Microorganisms (GCM) 10K type strain sequencing project: providing services to taxonomists for standard genome sequencing and annotation.</title>
        <authorList>
            <consortium name="The Broad Institute Genomics Platform"/>
            <consortium name="The Broad Institute Genome Sequencing Center for Infectious Disease"/>
            <person name="Wu L."/>
            <person name="Ma J."/>
        </authorList>
    </citation>
    <scope>NUCLEOTIDE SEQUENCE [LARGE SCALE GENOMIC DNA]</scope>
    <source>
        <strain evidence="2">JCM 31486</strain>
    </source>
</reference>
<sequence>NSSNLNAAAVIPVTVPTTDPNLRFLGKYGAEFGFDYAYVTVSTDGGATYTAVKGDKTVDAPNGQGLNGTTNGFEPHTFDLSAYAGKSILLGFQYVSDGGVNQGGFLVDDVAVGATQVSDGTNIAAFKSPSQVKAVDVHNWNVRFVGIDEKHSLAFQLALDGKAEFKLNPLQVALLSVFPKVVAVVAYDEPTENITQYAPYTLTVNGKVQPGGA</sequence>
<organism evidence="1 2">
    <name type="scientific">Kibdelosporangium lantanae</name>
    <dbReference type="NCBI Taxonomy" id="1497396"/>
    <lineage>
        <taxon>Bacteria</taxon>
        <taxon>Bacillati</taxon>
        <taxon>Actinomycetota</taxon>
        <taxon>Actinomycetes</taxon>
        <taxon>Pseudonocardiales</taxon>
        <taxon>Pseudonocardiaceae</taxon>
        <taxon>Kibdelosporangium</taxon>
    </lineage>
</organism>
<dbReference type="Pfam" id="PF20773">
    <property type="entry name" value="InhA-like_MAM"/>
    <property type="match status" value="1"/>
</dbReference>
<evidence type="ECO:0000313" key="1">
    <source>
        <dbReference type="EMBL" id="MFD1048964.1"/>
    </source>
</evidence>
<name>A0ABW3MH50_9PSEU</name>